<dbReference type="GO" id="GO:0046872">
    <property type="term" value="F:metal ion binding"/>
    <property type="evidence" value="ECO:0007669"/>
    <property type="project" value="UniProtKB-KW"/>
</dbReference>
<dbReference type="SUPFAM" id="SSF51316">
    <property type="entry name" value="Mss4-like"/>
    <property type="match status" value="1"/>
</dbReference>
<gene>
    <name evidence="5" type="ORF">FIBSPDRAFT_1052934</name>
</gene>
<dbReference type="PROSITE" id="PS51891">
    <property type="entry name" value="CENP_V_GFA"/>
    <property type="match status" value="1"/>
</dbReference>
<sequence>MAFNVRTLHDVHPEDLKLKYNHGKDHGAPYTSPTFPEAPFADSNADLVEYPANCQCGAVTYTLRLPSLATDTVNQCNCSICDRNAYLLVYPPVRDVAFHTGYEGLSAYSFNTKKLVHKFCGTCGSSIFFDMTARGEDEWGMNVRMLTDVDLKAFTYTHYDGRVLMQPPYSIGKPAAS</sequence>
<keyword evidence="6" id="KW-1185">Reference proteome</keyword>
<organism evidence="5 6">
    <name type="scientific">Athelia psychrophila</name>
    <dbReference type="NCBI Taxonomy" id="1759441"/>
    <lineage>
        <taxon>Eukaryota</taxon>
        <taxon>Fungi</taxon>
        <taxon>Dikarya</taxon>
        <taxon>Basidiomycota</taxon>
        <taxon>Agaricomycotina</taxon>
        <taxon>Agaricomycetes</taxon>
        <taxon>Agaricomycetidae</taxon>
        <taxon>Atheliales</taxon>
        <taxon>Atheliaceae</taxon>
        <taxon>Athelia</taxon>
    </lineage>
</organism>
<dbReference type="InterPro" id="IPR052355">
    <property type="entry name" value="CENP-V-like"/>
</dbReference>
<evidence type="ECO:0000259" key="4">
    <source>
        <dbReference type="PROSITE" id="PS51891"/>
    </source>
</evidence>
<evidence type="ECO:0000256" key="2">
    <source>
        <dbReference type="ARBA" id="ARBA00022723"/>
    </source>
</evidence>
<reference evidence="5 6" key="1">
    <citation type="journal article" date="2016" name="Mol. Biol. Evol.">
        <title>Comparative Genomics of Early-Diverging Mushroom-Forming Fungi Provides Insights into the Origins of Lignocellulose Decay Capabilities.</title>
        <authorList>
            <person name="Nagy L.G."/>
            <person name="Riley R."/>
            <person name="Tritt A."/>
            <person name="Adam C."/>
            <person name="Daum C."/>
            <person name="Floudas D."/>
            <person name="Sun H."/>
            <person name="Yadav J.S."/>
            <person name="Pangilinan J."/>
            <person name="Larsson K.H."/>
            <person name="Matsuura K."/>
            <person name="Barry K."/>
            <person name="Labutti K."/>
            <person name="Kuo R."/>
            <person name="Ohm R.A."/>
            <person name="Bhattacharya S.S."/>
            <person name="Shirouzu T."/>
            <person name="Yoshinaga Y."/>
            <person name="Martin F.M."/>
            <person name="Grigoriev I.V."/>
            <person name="Hibbett D.S."/>
        </authorList>
    </citation>
    <scope>NUCLEOTIDE SEQUENCE [LARGE SCALE GENOMIC DNA]</scope>
    <source>
        <strain evidence="5 6">CBS 109695</strain>
    </source>
</reference>
<keyword evidence="2" id="KW-0479">Metal-binding</keyword>
<protein>
    <recommendedName>
        <fullName evidence="4">CENP-V/GFA domain-containing protein</fullName>
    </recommendedName>
</protein>
<evidence type="ECO:0000256" key="3">
    <source>
        <dbReference type="ARBA" id="ARBA00022833"/>
    </source>
</evidence>
<dbReference type="Pfam" id="PF04828">
    <property type="entry name" value="GFA"/>
    <property type="match status" value="1"/>
</dbReference>
<dbReference type="STRING" id="436010.A0A167XSM1"/>
<dbReference type="OrthoDB" id="3264588at2759"/>
<feature type="domain" description="CENP-V/GFA" evidence="4">
    <location>
        <begin position="50"/>
        <end position="160"/>
    </location>
</feature>
<comment type="similarity">
    <text evidence="1">Belongs to the Gfa family.</text>
</comment>
<keyword evidence="3" id="KW-0862">Zinc</keyword>
<accession>A0A167XSM1</accession>
<dbReference type="PANTHER" id="PTHR28620:SF1">
    <property type="entry name" value="CENP-V_GFA DOMAIN-CONTAINING PROTEIN"/>
    <property type="match status" value="1"/>
</dbReference>
<dbReference type="PANTHER" id="PTHR28620">
    <property type="entry name" value="CENTROMERE PROTEIN V"/>
    <property type="match status" value="1"/>
</dbReference>
<dbReference type="Gene3D" id="2.170.150.70">
    <property type="match status" value="1"/>
</dbReference>
<dbReference type="Proteomes" id="UP000076532">
    <property type="component" value="Unassembled WGS sequence"/>
</dbReference>
<name>A0A167XSM1_9AGAM</name>
<proteinExistence type="inferred from homology"/>
<dbReference type="AlphaFoldDB" id="A0A167XSM1"/>
<dbReference type="GO" id="GO:0016846">
    <property type="term" value="F:carbon-sulfur lyase activity"/>
    <property type="evidence" value="ECO:0007669"/>
    <property type="project" value="InterPro"/>
</dbReference>
<dbReference type="InterPro" id="IPR011057">
    <property type="entry name" value="Mss4-like_sf"/>
</dbReference>
<dbReference type="InterPro" id="IPR006913">
    <property type="entry name" value="CENP-V/GFA"/>
</dbReference>
<dbReference type="EMBL" id="KV417748">
    <property type="protein sequence ID" value="KZP07524.1"/>
    <property type="molecule type" value="Genomic_DNA"/>
</dbReference>
<evidence type="ECO:0000313" key="5">
    <source>
        <dbReference type="EMBL" id="KZP07524.1"/>
    </source>
</evidence>
<evidence type="ECO:0000313" key="6">
    <source>
        <dbReference type="Proteomes" id="UP000076532"/>
    </source>
</evidence>
<evidence type="ECO:0000256" key="1">
    <source>
        <dbReference type="ARBA" id="ARBA00005495"/>
    </source>
</evidence>